<feature type="region of interest" description="Disordered" evidence="2">
    <location>
        <begin position="302"/>
        <end position="324"/>
    </location>
</feature>
<comment type="caution">
    <text evidence="3">The sequence shown here is derived from an EMBL/GenBank/DDBJ whole genome shotgun (WGS) entry which is preliminary data.</text>
</comment>
<reference evidence="3 4" key="1">
    <citation type="submission" date="2019-04" db="EMBL/GenBank/DDBJ databases">
        <authorList>
            <person name="Feng G."/>
            <person name="Zhang J."/>
            <person name="Zhu H."/>
        </authorList>
    </citation>
    <scope>NUCLEOTIDE SEQUENCE [LARGE SCALE GENOMIC DNA]</scope>
    <source>
        <strain evidence="3 4">JCM 31653</strain>
    </source>
</reference>
<organism evidence="3 4">
    <name type="scientific">Hymenobacter aquaticus</name>
    <dbReference type="NCBI Taxonomy" id="1867101"/>
    <lineage>
        <taxon>Bacteria</taxon>
        <taxon>Pseudomonadati</taxon>
        <taxon>Bacteroidota</taxon>
        <taxon>Cytophagia</taxon>
        <taxon>Cytophagales</taxon>
        <taxon>Hymenobacteraceae</taxon>
        <taxon>Hymenobacter</taxon>
    </lineage>
</organism>
<dbReference type="SMART" id="SM00028">
    <property type="entry name" value="TPR"/>
    <property type="match status" value="3"/>
</dbReference>
<dbReference type="EMBL" id="SRLC01000001">
    <property type="protein sequence ID" value="TGE24772.1"/>
    <property type="molecule type" value="Genomic_DNA"/>
</dbReference>
<feature type="repeat" description="TPR" evidence="1">
    <location>
        <begin position="96"/>
        <end position="129"/>
    </location>
</feature>
<protein>
    <submittedName>
        <fullName evidence="3">Tetratricopeptide repeat protein</fullName>
    </submittedName>
</protein>
<evidence type="ECO:0000313" key="3">
    <source>
        <dbReference type="EMBL" id="TGE24772.1"/>
    </source>
</evidence>
<feature type="compositionally biased region" description="Polar residues" evidence="2">
    <location>
        <begin position="254"/>
        <end position="274"/>
    </location>
</feature>
<keyword evidence="4" id="KW-1185">Reference proteome</keyword>
<dbReference type="PROSITE" id="PS50005">
    <property type="entry name" value="TPR"/>
    <property type="match status" value="1"/>
</dbReference>
<evidence type="ECO:0000256" key="2">
    <source>
        <dbReference type="SAM" id="MobiDB-lite"/>
    </source>
</evidence>
<dbReference type="Pfam" id="PF13432">
    <property type="entry name" value="TPR_16"/>
    <property type="match status" value="1"/>
</dbReference>
<dbReference type="AlphaFoldDB" id="A0A4Z0Q7U5"/>
<dbReference type="SUPFAM" id="SSF48452">
    <property type="entry name" value="TPR-like"/>
    <property type="match status" value="1"/>
</dbReference>
<dbReference type="OrthoDB" id="597471at2"/>
<proteinExistence type="predicted"/>
<feature type="region of interest" description="Disordered" evidence="2">
    <location>
        <begin position="146"/>
        <end position="274"/>
    </location>
</feature>
<sequence length="324" mass="35425">MRIVLLLLLLVLADWTSLTRIRDRNAVVQQAQQAFGRGQFDRAAQLYRRAIDELGGAQDELLLLNMGHAYARAGRPTQARAAYGRLVASQQAPVRSIARQQLGVLAAQKGKYAEAVSLLRQALLADPTNTEARYNYEVLRDYLARTPNEPRIPPAPQPKSPDTKPDDAPSKANQPGQDQQGQLPDPAQPDDPRNSPTPRPDPRGQRDPSQAGSGAGNQTADNFQPGAGPQQRVAQGTEPGRTRGLGAAAEDTQRQGAASRQPGTEQASLTDTQFQTQRERLQQMNLSAGQARQLLDALGTAEEQYLQQMPRRTAKKPDPKKPTW</sequence>
<feature type="compositionally biased region" description="Polar residues" evidence="2">
    <location>
        <begin position="207"/>
        <end position="222"/>
    </location>
</feature>
<name>A0A4Z0Q7U5_9BACT</name>
<feature type="compositionally biased region" description="Pro residues" evidence="2">
    <location>
        <begin position="150"/>
        <end position="159"/>
    </location>
</feature>
<dbReference type="Proteomes" id="UP000297549">
    <property type="component" value="Unassembled WGS sequence"/>
</dbReference>
<evidence type="ECO:0000256" key="1">
    <source>
        <dbReference type="PROSITE-ProRule" id="PRU00339"/>
    </source>
</evidence>
<dbReference type="InterPro" id="IPR019734">
    <property type="entry name" value="TPR_rpt"/>
</dbReference>
<evidence type="ECO:0000313" key="4">
    <source>
        <dbReference type="Proteomes" id="UP000297549"/>
    </source>
</evidence>
<feature type="compositionally biased region" description="Basic and acidic residues" evidence="2">
    <location>
        <begin position="315"/>
        <end position="324"/>
    </location>
</feature>
<feature type="compositionally biased region" description="Low complexity" evidence="2">
    <location>
        <begin position="174"/>
        <end position="185"/>
    </location>
</feature>
<dbReference type="Gene3D" id="1.25.40.10">
    <property type="entry name" value="Tetratricopeptide repeat domain"/>
    <property type="match status" value="1"/>
</dbReference>
<gene>
    <name evidence="3" type="ORF">E5K00_06090</name>
</gene>
<accession>A0A4Z0Q7U5</accession>
<dbReference type="InterPro" id="IPR011990">
    <property type="entry name" value="TPR-like_helical_dom_sf"/>
</dbReference>
<keyword evidence="1" id="KW-0802">TPR repeat</keyword>